<protein>
    <submittedName>
        <fullName evidence="1">Uncharacterized protein</fullName>
    </submittedName>
</protein>
<dbReference type="RefSeq" id="WP_129821633.1">
    <property type="nucleotide sequence ID" value="NZ_RCYV01000016.1"/>
</dbReference>
<dbReference type="EMBL" id="WMQV01000015">
    <property type="protein sequence ID" value="MTL94436.1"/>
    <property type="molecule type" value="Genomic_DNA"/>
</dbReference>
<dbReference type="InterPro" id="IPR038477">
    <property type="entry name" value="ASST_N_sf"/>
</dbReference>
<organism evidence="1">
    <name type="scientific">Turicibacter sanguinis</name>
    <dbReference type="NCBI Taxonomy" id="154288"/>
    <lineage>
        <taxon>Bacteria</taxon>
        <taxon>Bacillati</taxon>
        <taxon>Bacillota</taxon>
        <taxon>Erysipelotrichia</taxon>
        <taxon>Erysipelotrichales</taxon>
        <taxon>Turicibacteraceae</taxon>
        <taxon>Turicibacter</taxon>
    </lineage>
</organism>
<reference evidence="1" key="1">
    <citation type="journal article" date="2019" name="Nat. Med.">
        <title>A library of human gut bacterial isolates paired with longitudinal multiomics data enables mechanistic microbiome research.</title>
        <authorList>
            <person name="Poyet M."/>
            <person name="Groussin M."/>
            <person name="Gibbons S.M."/>
            <person name="Avila-Pacheco J."/>
            <person name="Jiang X."/>
            <person name="Kearney S.M."/>
            <person name="Perrotta A.R."/>
            <person name="Berdy B."/>
            <person name="Zhao S."/>
            <person name="Lieberman T.D."/>
            <person name="Swanson P.K."/>
            <person name="Smith M."/>
            <person name="Roesemann S."/>
            <person name="Alexander J.E."/>
            <person name="Rich S.A."/>
            <person name="Livny J."/>
            <person name="Vlamakis H."/>
            <person name="Clish C."/>
            <person name="Bullock K."/>
            <person name="Deik A."/>
            <person name="Scott J."/>
            <person name="Pierce K.A."/>
            <person name="Xavier R.J."/>
            <person name="Alm E.J."/>
        </authorList>
    </citation>
    <scope>NUCLEOTIDE SEQUENCE</scope>
    <source>
        <strain evidence="1">BIOML-A179</strain>
    </source>
</reference>
<gene>
    <name evidence="1" type="ORF">GMA64_07845</name>
</gene>
<dbReference type="GO" id="GO:0004062">
    <property type="term" value="F:aryl sulfotransferase activity"/>
    <property type="evidence" value="ECO:0007669"/>
    <property type="project" value="InterPro"/>
</dbReference>
<dbReference type="Pfam" id="PF17425">
    <property type="entry name" value="Arylsulfotran_N"/>
    <property type="match status" value="1"/>
</dbReference>
<name>A0A6I3NDS9_9FIRM</name>
<proteinExistence type="predicted"/>
<dbReference type="InterPro" id="IPR010262">
    <property type="entry name" value="Arylsulfotransferase_bact"/>
</dbReference>
<accession>A0A6I3NDS9</accession>
<dbReference type="Pfam" id="PF05935">
    <property type="entry name" value="Arylsulfotrans"/>
    <property type="match status" value="1"/>
</dbReference>
<evidence type="ECO:0000313" key="1">
    <source>
        <dbReference type="EMBL" id="MTL94436.1"/>
    </source>
</evidence>
<dbReference type="PANTHER" id="PTHR35340">
    <property type="entry name" value="PQQ ENZYME REPEAT PROTEIN-RELATED"/>
    <property type="match status" value="1"/>
</dbReference>
<dbReference type="Gene3D" id="2.60.40.3100">
    <property type="entry name" value="Arylsulphate sulphotransferase monomer, N-terminal domain"/>
    <property type="match status" value="1"/>
</dbReference>
<dbReference type="PANTHER" id="PTHR35340:SF10">
    <property type="entry name" value="CYTOPLASMIC PROTEIN"/>
    <property type="match status" value="1"/>
</dbReference>
<dbReference type="AlphaFoldDB" id="A0A6I3NDS9"/>
<dbReference type="InterPro" id="IPR035391">
    <property type="entry name" value="Arylsulfotran_N"/>
</dbReference>
<dbReference type="InterPro" id="IPR053143">
    <property type="entry name" value="Arylsulfate_ST"/>
</dbReference>
<dbReference type="InterPro" id="IPR011044">
    <property type="entry name" value="Quino_amine_DH_bsu"/>
</dbReference>
<sequence length="665" mass="75981">MIRLLLLALLWLTGCQAKQTLTIDSTLSIFKTQANLEETMKQEFNETTYSIDSPYLVHDPYQNSPLSYLVMFETEEPSMIKYQVLGHTEQATLSYETNSYETTHQLTLIGLYPNESNTILLSATNEAGQTISHEMQIQTPPLPSDSLQVTLNQSTPLTHTTRLFLATDDTYKYLIDEYGDIRFIQNSTSGSITSLPNGNLLTYHGPYYFYYQQQLEEISYLGQVQKQLYIPGSGHHSLTLTADGNYIINSSDKTDERYTEDHLYILDAQTGIPLQTINLRDYLDINRFKDTLPESVKGDLDDWFHLNYAMIDESDETVIASGRSQSMVVKLDPTTKQLKWILGAPDEVNEQLKPYLLTPIGENFTWFFAQHSSKVLEDLDQNPDTVDLILFDNHVDIGVFPRESYPDLNQYSRAVHYRINEREMTVEQIWSFGENLSPALTSTIISEVDYLPKMKSMLVLYGFIQLNQSMGGKLFEVSATDSNDILMEMTFNKEGINHIYAIDTLTFDELNLNYSFTNSNATSLAKENLMSFKEPLNLDNPTQTKSYDSSFLSTIELVDDVLYLDGYIEKAQITDSFALVLTNESHESFTYSIHSADCYAVKTIDELPTGLQNRLKKAVKKQTLVQFIDRTDLSNLEKGTYRLSFYLKSNDALVLYETDYSLKLH</sequence>
<dbReference type="SUPFAM" id="SSF50969">
    <property type="entry name" value="YVTN repeat-like/Quinoprotein amine dehydrogenase"/>
    <property type="match status" value="1"/>
</dbReference>
<dbReference type="PROSITE" id="PS51257">
    <property type="entry name" value="PROKAR_LIPOPROTEIN"/>
    <property type="match status" value="1"/>
</dbReference>
<comment type="caution">
    <text evidence="1">The sequence shown here is derived from an EMBL/GenBank/DDBJ whole genome shotgun (WGS) entry which is preliminary data.</text>
</comment>